<dbReference type="NCBIfam" id="TIGR00255">
    <property type="entry name" value="YicC/YloC family endoribonuclease"/>
    <property type="match status" value="1"/>
</dbReference>
<evidence type="ECO:0000256" key="1">
    <source>
        <dbReference type="ARBA" id="ARBA00001968"/>
    </source>
</evidence>
<keyword evidence="2" id="KW-0540">Nuclease</keyword>
<evidence type="ECO:0000259" key="8">
    <source>
        <dbReference type="Pfam" id="PF08340"/>
    </source>
</evidence>
<feature type="domain" description="Endoribonuclease YicC-like N-terminal" evidence="7">
    <location>
        <begin position="2"/>
        <end position="153"/>
    </location>
</feature>
<comment type="similarity">
    <text evidence="5">Belongs to the YicC/YloC family.</text>
</comment>
<dbReference type="InterPro" id="IPR013551">
    <property type="entry name" value="YicC-like_C"/>
</dbReference>
<keyword evidence="6" id="KW-0175">Coiled coil</keyword>
<dbReference type="InterPro" id="IPR005229">
    <property type="entry name" value="YicC/YloC-like"/>
</dbReference>
<dbReference type="EMBL" id="FRCR01000001">
    <property type="protein sequence ID" value="SHM08203.1"/>
    <property type="molecule type" value="Genomic_DNA"/>
</dbReference>
<name>A0A1M7FVZ6_9FIRM</name>
<dbReference type="PANTHER" id="PTHR30636:SF3">
    <property type="entry name" value="UPF0701 PROTEIN YICC"/>
    <property type="match status" value="1"/>
</dbReference>
<dbReference type="AlphaFoldDB" id="A0A1M7FVZ6"/>
<feature type="domain" description="Endoribonuclease YicC-like C-terminal" evidence="8">
    <location>
        <begin position="173"/>
        <end position="290"/>
    </location>
</feature>
<proteinExistence type="inferred from homology"/>
<dbReference type="Pfam" id="PF03755">
    <property type="entry name" value="YicC-like_N"/>
    <property type="match status" value="1"/>
</dbReference>
<accession>A0A1M7FVZ6</accession>
<dbReference type="GO" id="GO:0004521">
    <property type="term" value="F:RNA endonuclease activity"/>
    <property type="evidence" value="ECO:0007669"/>
    <property type="project" value="InterPro"/>
</dbReference>
<feature type="coiled-coil region" evidence="6">
    <location>
        <begin position="179"/>
        <end position="207"/>
    </location>
</feature>
<gene>
    <name evidence="9" type="ORF">SAMN05660826_00173</name>
</gene>
<reference evidence="10" key="1">
    <citation type="submission" date="2016-11" db="EMBL/GenBank/DDBJ databases">
        <authorList>
            <person name="Varghese N."/>
            <person name="Submissions S."/>
        </authorList>
    </citation>
    <scope>NUCLEOTIDE SEQUENCE [LARGE SCALE GENOMIC DNA]</scope>
    <source>
        <strain evidence="10">DSM 18802</strain>
    </source>
</reference>
<evidence type="ECO:0000256" key="4">
    <source>
        <dbReference type="ARBA" id="ARBA00022801"/>
    </source>
</evidence>
<dbReference type="GO" id="GO:0016787">
    <property type="term" value="F:hydrolase activity"/>
    <property type="evidence" value="ECO:0007669"/>
    <property type="project" value="UniProtKB-KW"/>
</dbReference>
<protein>
    <submittedName>
        <fullName evidence="9">TIGR00255 family protein</fullName>
    </submittedName>
</protein>
<dbReference type="OrthoDB" id="9771229at2"/>
<evidence type="ECO:0000313" key="9">
    <source>
        <dbReference type="EMBL" id="SHM08203.1"/>
    </source>
</evidence>
<dbReference type="Proteomes" id="UP000184375">
    <property type="component" value="Unassembled WGS sequence"/>
</dbReference>
<sequence>MIRSMTGYGRGKSCGKITWEVELKSINHRFLEIYVKLPRQWFFLEEKIRNYIRERISRGRIDVFVNCSSETLPVDIKIDKQAVASYYKKLVELKEEVGFEGPVTLSLLSVMPDLFVVEQQFPEEEELWPELKKALEEAVDNLIEMRTKEGNNLWRDISSRLDVIMERVRNIKIRSDVMIEEYRKKLQQKVKKIKEGLELNEERLEAEVVIFAERSDISEELVRIESHIAQFKNMGDAEGASGKKMDFLAQEIFREANTIASKSADYNITREIIEIKSELEKIREQLQNIE</sequence>
<evidence type="ECO:0000256" key="3">
    <source>
        <dbReference type="ARBA" id="ARBA00022759"/>
    </source>
</evidence>
<keyword evidence="10" id="KW-1185">Reference proteome</keyword>
<dbReference type="InterPro" id="IPR013527">
    <property type="entry name" value="YicC-like_N"/>
</dbReference>
<evidence type="ECO:0000259" key="7">
    <source>
        <dbReference type="Pfam" id="PF03755"/>
    </source>
</evidence>
<evidence type="ECO:0000256" key="5">
    <source>
        <dbReference type="ARBA" id="ARBA00035648"/>
    </source>
</evidence>
<dbReference type="RefSeq" id="WP_073253260.1">
    <property type="nucleotide sequence ID" value="NZ_FRCR01000001.1"/>
</dbReference>
<dbReference type="PANTHER" id="PTHR30636">
    <property type="entry name" value="UPF0701 PROTEIN YICC"/>
    <property type="match status" value="1"/>
</dbReference>
<dbReference type="Pfam" id="PF08340">
    <property type="entry name" value="YicC-like_C"/>
    <property type="match status" value="1"/>
</dbReference>
<evidence type="ECO:0000313" key="10">
    <source>
        <dbReference type="Proteomes" id="UP000184375"/>
    </source>
</evidence>
<keyword evidence="4" id="KW-0378">Hydrolase</keyword>
<organism evidence="9 10">
    <name type="scientific">Caldanaerovirga acetigignens</name>
    <dbReference type="NCBI Taxonomy" id="447595"/>
    <lineage>
        <taxon>Bacteria</taxon>
        <taxon>Bacillati</taxon>
        <taxon>Bacillota</taxon>
        <taxon>Clostridia</taxon>
        <taxon>Thermosediminibacterales</taxon>
        <taxon>Thermosediminibacteraceae</taxon>
        <taxon>Caldanaerovirga</taxon>
    </lineage>
</organism>
<dbReference type="STRING" id="447595.SAMN05660826_00173"/>
<comment type="cofactor">
    <cofactor evidence="1">
        <name>a divalent metal cation</name>
        <dbReference type="ChEBI" id="CHEBI:60240"/>
    </cofactor>
</comment>
<evidence type="ECO:0000256" key="6">
    <source>
        <dbReference type="SAM" id="Coils"/>
    </source>
</evidence>
<evidence type="ECO:0000256" key="2">
    <source>
        <dbReference type="ARBA" id="ARBA00022722"/>
    </source>
</evidence>
<keyword evidence="3" id="KW-0255">Endonuclease</keyword>